<accession>A0A1B0GEU6</accession>
<dbReference type="STRING" id="37546.A0A1B0GEU6"/>
<evidence type="ECO:0000256" key="1">
    <source>
        <dbReference type="SAM" id="Coils"/>
    </source>
</evidence>
<reference evidence="3" key="1">
    <citation type="submission" date="2020-05" db="UniProtKB">
        <authorList>
            <consortium name="EnsemblMetazoa"/>
        </authorList>
    </citation>
    <scope>IDENTIFICATION</scope>
    <source>
        <strain evidence="3">Yale</strain>
    </source>
</reference>
<proteinExistence type="predicted"/>
<evidence type="ECO:0000256" key="2">
    <source>
        <dbReference type="SAM" id="MobiDB-lite"/>
    </source>
</evidence>
<feature type="compositionally biased region" description="Polar residues" evidence="2">
    <location>
        <begin position="223"/>
        <end position="237"/>
    </location>
</feature>
<organism evidence="3 4">
    <name type="scientific">Glossina morsitans morsitans</name>
    <name type="common">Savannah tsetse fly</name>
    <dbReference type="NCBI Taxonomy" id="37546"/>
    <lineage>
        <taxon>Eukaryota</taxon>
        <taxon>Metazoa</taxon>
        <taxon>Ecdysozoa</taxon>
        <taxon>Arthropoda</taxon>
        <taxon>Hexapoda</taxon>
        <taxon>Insecta</taxon>
        <taxon>Pterygota</taxon>
        <taxon>Neoptera</taxon>
        <taxon>Endopterygota</taxon>
        <taxon>Diptera</taxon>
        <taxon>Brachycera</taxon>
        <taxon>Muscomorpha</taxon>
        <taxon>Hippoboscoidea</taxon>
        <taxon>Glossinidae</taxon>
        <taxon>Glossina</taxon>
    </lineage>
</organism>
<dbReference type="InterPro" id="IPR028039">
    <property type="entry name" value="CCDC32"/>
</dbReference>
<evidence type="ECO:0000313" key="4">
    <source>
        <dbReference type="Proteomes" id="UP000092444"/>
    </source>
</evidence>
<dbReference type="EMBL" id="CCAG010012590">
    <property type="status" value="NOT_ANNOTATED_CDS"/>
    <property type="molecule type" value="Genomic_DNA"/>
</dbReference>
<protein>
    <submittedName>
        <fullName evidence="3">Uncharacterized protein</fullName>
    </submittedName>
</protein>
<dbReference type="PANTHER" id="PTHR31800">
    <property type="entry name" value="COILED-COIL DOMAIN-CONTAINING PROTEIN 32"/>
    <property type="match status" value="1"/>
</dbReference>
<sequence>MTDPWYSISKSTKNSQNSFEDNFTNFAQCPAFPQTGNCDCHLRDSNNYLQSLERKLEKLKKGSKLVDALSEKREDCWRSLLRNELNRSSSNGLLIELEERVSNSNSAVQSLYRQIQPIQPITVGETVHILKFEQLEQQRLEDESTQREEETWKSRLTIPVLVTTAFLIMDIRLQIEINIQAGQAAAADLDQLADNSEDDDDNTNGDIDYEEYTTDSQDEDENGNVNESMFLDQNDTGSEFDYDESPANQIRISLGLT</sequence>
<feature type="region of interest" description="Disordered" evidence="2">
    <location>
        <begin position="194"/>
        <end position="246"/>
    </location>
</feature>
<dbReference type="PhylomeDB" id="A0A1B0GEU6"/>
<dbReference type="Proteomes" id="UP000092444">
    <property type="component" value="Unassembled WGS sequence"/>
</dbReference>
<dbReference type="AlphaFoldDB" id="A0A1B0GEU6"/>
<dbReference type="VEuPathDB" id="VectorBase:GMOY011820"/>
<dbReference type="GO" id="GO:0044782">
    <property type="term" value="P:cilium organization"/>
    <property type="evidence" value="ECO:0007669"/>
    <property type="project" value="TreeGrafter"/>
</dbReference>
<dbReference type="Pfam" id="PF14989">
    <property type="entry name" value="CCDC32"/>
    <property type="match status" value="1"/>
</dbReference>
<keyword evidence="1" id="KW-0175">Coiled coil</keyword>
<name>A0A1B0GEU6_GLOMM</name>
<dbReference type="EnsemblMetazoa" id="GMOY011820-RA">
    <property type="protein sequence ID" value="GMOY011820-PA"/>
    <property type="gene ID" value="GMOY011820"/>
</dbReference>
<dbReference type="PANTHER" id="PTHR31800:SF1">
    <property type="entry name" value="COILED-COIL DOMAIN-CONTAINING PROTEIN 32"/>
    <property type="match status" value="1"/>
</dbReference>
<evidence type="ECO:0000313" key="3">
    <source>
        <dbReference type="EnsemblMetazoa" id="GMOY011820-PA"/>
    </source>
</evidence>
<feature type="coiled-coil region" evidence="1">
    <location>
        <begin position="94"/>
        <end position="150"/>
    </location>
</feature>
<keyword evidence="4" id="KW-1185">Reference proteome</keyword>
<feature type="compositionally biased region" description="Acidic residues" evidence="2">
    <location>
        <begin position="195"/>
        <end position="222"/>
    </location>
</feature>